<evidence type="ECO:0000256" key="1">
    <source>
        <dbReference type="SAM" id="MobiDB-lite"/>
    </source>
</evidence>
<evidence type="ECO:0000313" key="4">
    <source>
        <dbReference type="WBParaSite" id="BTMF_0000596801-mRNA-1"/>
    </source>
</evidence>
<dbReference type="Proteomes" id="UP000280834">
    <property type="component" value="Unassembled WGS sequence"/>
</dbReference>
<reference evidence="4" key="1">
    <citation type="submission" date="2017-02" db="UniProtKB">
        <authorList>
            <consortium name="WormBaseParasite"/>
        </authorList>
    </citation>
    <scope>IDENTIFICATION</scope>
</reference>
<protein>
    <submittedName>
        <fullName evidence="2 4">Uncharacterized protein</fullName>
    </submittedName>
</protein>
<evidence type="ECO:0000313" key="3">
    <source>
        <dbReference type="Proteomes" id="UP000280834"/>
    </source>
</evidence>
<dbReference type="AlphaFoldDB" id="A0A0R3QHU7"/>
<feature type="compositionally biased region" description="Low complexity" evidence="1">
    <location>
        <begin position="50"/>
        <end position="63"/>
    </location>
</feature>
<feature type="region of interest" description="Disordered" evidence="1">
    <location>
        <begin position="30"/>
        <end position="86"/>
    </location>
</feature>
<keyword evidence="3" id="KW-1185">Reference proteome</keyword>
<dbReference type="EMBL" id="UZAG01005532">
    <property type="protein sequence ID" value="VDO17856.1"/>
    <property type="molecule type" value="Genomic_DNA"/>
</dbReference>
<gene>
    <name evidence="2" type="ORF">BTMF_LOCUS5235</name>
</gene>
<accession>A0A0R3QHU7</accession>
<name>A0A0R3QHU7_9BILA</name>
<proteinExistence type="predicted"/>
<organism evidence="4">
    <name type="scientific">Brugia timori</name>
    <dbReference type="NCBI Taxonomy" id="42155"/>
    <lineage>
        <taxon>Eukaryota</taxon>
        <taxon>Metazoa</taxon>
        <taxon>Ecdysozoa</taxon>
        <taxon>Nematoda</taxon>
        <taxon>Chromadorea</taxon>
        <taxon>Rhabditida</taxon>
        <taxon>Spirurina</taxon>
        <taxon>Spiruromorpha</taxon>
        <taxon>Filarioidea</taxon>
        <taxon>Onchocercidae</taxon>
        <taxon>Brugia</taxon>
    </lineage>
</organism>
<reference evidence="2 3" key="2">
    <citation type="submission" date="2018-11" db="EMBL/GenBank/DDBJ databases">
        <authorList>
            <consortium name="Pathogen Informatics"/>
        </authorList>
    </citation>
    <scope>NUCLEOTIDE SEQUENCE [LARGE SCALE GENOMIC DNA]</scope>
</reference>
<dbReference type="WBParaSite" id="BTMF_0000596801-mRNA-1">
    <property type="protein sequence ID" value="BTMF_0000596801-mRNA-1"/>
    <property type="gene ID" value="BTMF_0000596801"/>
</dbReference>
<sequence length="86" mass="8938">MVEAAWPGEHGRAVPLGCCECPNGRGVQSAAWTDPPWTGTEAAASKLAAPQRGQQGSRPSRSSMWGGDGGLIDLADPLVRDRVKGP</sequence>
<evidence type="ECO:0000313" key="2">
    <source>
        <dbReference type="EMBL" id="VDO17856.1"/>
    </source>
</evidence>